<dbReference type="RefSeq" id="XP_060449852.1">
    <property type="nucleotide sequence ID" value="XM_060589698.1"/>
</dbReference>
<organism evidence="1 2">
    <name type="scientific">Colletotrichum phormii</name>
    <dbReference type="NCBI Taxonomy" id="359342"/>
    <lineage>
        <taxon>Eukaryota</taxon>
        <taxon>Fungi</taxon>
        <taxon>Dikarya</taxon>
        <taxon>Ascomycota</taxon>
        <taxon>Pezizomycotina</taxon>
        <taxon>Sordariomycetes</taxon>
        <taxon>Hypocreomycetidae</taxon>
        <taxon>Glomerellales</taxon>
        <taxon>Glomerellaceae</taxon>
        <taxon>Colletotrichum</taxon>
        <taxon>Colletotrichum acutatum species complex</taxon>
    </lineage>
</organism>
<sequence length="85" mass="9669">MLSTANPHDPTRHLKITGSYRIRPPERPCSYYKVHRCCWPTAPSLGRDSSIPVQRTRSSTYEQSPVFNVADTMVLTSTRFVRSAT</sequence>
<dbReference type="GeneID" id="85474560"/>
<evidence type="ECO:0000313" key="2">
    <source>
        <dbReference type="Proteomes" id="UP001243989"/>
    </source>
</evidence>
<comment type="caution">
    <text evidence="1">The sequence shown here is derived from an EMBL/GenBank/DDBJ whole genome shotgun (WGS) entry which is preliminary data.</text>
</comment>
<evidence type="ECO:0000313" key="1">
    <source>
        <dbReference type="EMBL" id="KAK1641245.1"/>
    </source>
</evidence>
<accession>A0AAJ0ELT9</accession>
<reference evidence="1" key="1">
    <citation type="submission" date="2021-06" db="EMBL/GenBank/DDBJ databases">
        <title>Comparative genomics, transcriptomics and evolutionary studies reveal genomic signatures of adaptation to plant cell wall in hemibiotrophic fungi.</title>
        <authorList>
            <consortium name="DOE Joint Genome Institute"/>
            <person name="Baroncelli R."/>
            <person name="Diaz J.F."/>
            <person name="Benocci T."/>
            <person name="Peng M."/>
            <person name="Battaglia E."/>
            <person name="Haridas S."/>
            <person name="Andreopoulos W."/>
            <person name="Labutti K."/>
            <person name="Pangilinan J."/>
            <person name="Floch G.L."/>
            <person name="Makela M.R."/>
            <person name="Henrissat B."/>
            <person name="Grigoriev I.V."/>
            <person name="Crouch J.A."/>
            <person name="De Vries R.P."/>
            <person name="Sukno S.A."/>
            <person name="Thon M.R."/>
        </authorList>
    </citation>
    <scope>NUCLEOTIDE SEQUENCE</scope>
    <source>
        <strain evidence="1">CBS 102054</strain>
    </source>
</reference>
<protein>
    <submittedName>
        <fullName evidence="1">Uncharacterized protein</fullName>
    </submittedName>
</protein>
<dbReference type="Proteomes" id="UP001243989">
    <property type="component" value="Unassembled WGS sequence"/>
</dbReference>
<dbReference type="AlphaFoldDB" id="A0AAJ0ELT9"/>
<proteinExistence type="predicted"/>
<gene>
    <name evidence="1" type="ORF">BDP81DRAFT_418377</name>
</gene>
<dbReference type="EMBL" id="JAHMHQ010000003">
    <property type="protein sequence ID" value="KAK1641245.1"/>
    <property type="molecule type" value="Genomic_DNA"/>
</dbReference>
<keyword evidence="2" id="KW-1185">Reference proteome</keyword>
<name>A0AAJ0ELT9_9PEZI</name>